<dbReference type="Pfam" id="PF02272">
    <property type="entry name" value="DHHA1"/>
    <property type="match status" value="1"/>
</dbReference>
<dbReference type="Pfam" id="PF01411">
    <property type="entry name" value="tRNA-synt_2c"/>
    <property type="match status" value="1"/>
</dbReference>
<evidence type="ECO:0000256" key="2">
    <source>
        <dbReference type="ARBA" id="ARBA00022555"/>
    </source>
</evidence>
<keyword evidence="5 11" id="KW-0547">Nucleotide-binding</keyword>
<dbReference type="HAMAP" id="MF_00036_B">
    <property type="entry name" value="Ala_tRNA_synth_B"/>
    <property type="match status" value="1"/>
</dbReference>
<accession>A0A520MYI7</accession>
<keyword evidence="11" id="KW-0963">Cytoplasm</keyword>
<evidence type="ECO:0000256" key="1">
    <source>
        <dbReference type="ARBA" id="ARBA00008226"/>
    </source>
</evidence>
<organism evidence="14 15">
    <name type="scientific">SAR86 cluster bacterium</name>
    <dbReference type="NCBI Taxonomy" id="2030880"/>
    <lineage>
        <taxon>Bacteria</taxon>
        <taxon>Pseudomonadati</taxon>
        <taxon>Pseudomonadota</taxon>
        <taxon>Gammaproteobacteria</taxon>
        <taxon>SAR86 cluster</taxon>
    </lineage>
</organism>
<feature type="domain" description="Alanyl-transfer RNA synthetases family profile" evidence="13">
    <location>
        <begin position="1"/>
        <end position="693"/>
    </location>
</feature>
<evidence type="ECO:0000256" key="12">
    <source>
        <dbReference type="SAM" id="MobiDB-lite"/>
    </source>
</evidence>
<evidence type="ECO:0000256" key="5">
    <source>
        <dbReference type="ARBA" id="ARBA00022741"/>
    </source>
</evidence>
<feature type="region of interest" description="Disordered" evidence="12">
    <location>
        <begin position="819"/>
        <end position="842"/>
    </location>
</feature>
<feature type="binding site" evidence="11">
    <location>
        <position position="650"/>
    </location>
    <ligand>
        <name>Zn(2+)</name>
        <dbReference type="ChEBI" id="CHEBI:29105"/>
    </ligand>
</feature>
<dbReference type="GO" id="GO:0005524">
    <property type="term" value="F:ATP binding"/>
    <property type="evidence" value="ECO:0007669"/>
    <property type="project" value="UniProtKB-UniRule"/>
</dbReference>
<dbReference type="NCBIfam" id="TIGR00344">
    <property type="entry name" value="alaS"/>
    <property type="match status" value="1"/>
</dbReference>
<comment type="similarity">
    <text evidence="1 11">Belongs to the class-II aminoacyl-tRNA synthetase family.</text>
</comment>
<dbReference type="CDD" id="cd00673">
    <property type="entry name" value="AlaRS_core"/>
    <property type="match status" value="1"/>
</dbReference>
<comment type="subcellular location">
    <subcellularLocation>
        <location evidence="11">Cytoplasm</location>
    </subcellularLocation>
</comment>
<dbReference type="InterPro" id="IPR009000">
    <property type="entry name" value="Transl_B-barrel_sf"/>
</dbReference>
<dbReference type="SUPFAM" id="SSF55186">
    <property type="entry name" value="ThrRS/AlaRS common domain"/>
    <property type="match status" value="1"/>
</dbReference>
<dbReference type="GO" id="GO:0002161">
    <property type="term" value="F:aminoacyl-tRNA deacylase activity"/>
    <property type="evidence" value="ECO:0007669"/>
    <property type="project" value="TreeGrafter"/>
</dbReference>
<dbReference type="Gene3D" id="2.40.30.130">
    <property type="match status" value="1"/>
</dbReference>
<dbReference type="Gene3D" id="3.30.54.20">
    <property type="match status" value="1"/>
</dbReference>
<evidence type="ECO:0000256" key="3">
    <source>
        <dbReference type="ARBA" id="ARBA00022598"/>
    </source>
</evidence>
<dbReference type="Gene3D" id="3.30.980.10">
    <property type="entry name" value="Threonyl-trna Synthetase, Chain A, domain 2"/>
    <property type="match status" value="1"/>
</dbReference>
<evidence type="ECO:0000256" key="6">
    <source>
        <dbReference type="ARBA" id="ARBA00022833"/>
    </source>
</evidence>
<keyword evidence="9 11" id="KW-0648">Protein biosynthesis</keyword>
<dbReference type="InterPro" id="IPR050058">
    <property type="entry name" value="Ala-tRNA_ligase"/>
</dbReference>
<dbReference type="AlphaFoldDB" id="A0A520MYI7"/>
<feature type="binding site" evidence="11">
    <location>
        <position position="547"/>
    </location>
    <ligand>
        <name>Zn(2+)</name>
        <dbReference type="ChEBI" id="CHEBI:29105"/>
    </ligand>
</feature>
<dbReference type="FunFam" id="3.30.54.20:FF:000001">
    <property type="entry name" value="Alanine--tRNA ligase"/>
    <property type="match status" value="1"/>
</dbReference>
<dbReference type="FunFam" id="3.30.930.10:FF:000004">
    <property type="entry name" value="Alanine--tRNA ligase"/>
    <property type="match status" value="1"/>
</dbReference>
<dbReference type="InterPro" id="IPR018164">
    <property type="entry name" value="Ala-tRNA-synth_IIc_N"/>
</dbReference>
<dbReference type="SUPFAM" id="SSF55681">
    <property type="entry name" value="Class II aaRS and biotin synthetases"/>
    <property type="match status" value="1"/>
</dbReference>
<dbReference type="InterPro" id="IPR003156">
    <property type="entry name" value="DHHA1_dom"/>
</dbReference>
<dbReference type="PANTHER" id="PTHR11777:SF9">
    <property type="entry name" value="ALANINE--TRNA LIGASE, CYTOPLASMIC"/>
    <property type="match status" value="1"/>
</dbReference>
<comment type="caution">
    <text evidence="14">The sequence shown here is derived from an EMBL/GenBank/DDBJ whole genome shotgun (WGS) entry which is preliminary data.</text>
</comment>
<gene>
    <name evidence="11 14" type="primary">alaS</name>
    <name evidence="14" type="ORF">EVA92_03085</name>
</gene>
<feature type="binding site" evidence="11">
    <location>
        <position position="654"/>
    </location>
    <ligand>
        <name>Zn(2+)</name>
        <dbReference type="ChEBI" id="CHEBI:29105"/>
    </ligand>
</feature>
<dbReference type="Gene3D" id="3.30.930.10">
    <property type="entry name" value="Bira Bifunctional Protein, Domain 2"/>
    <property type="match status" value="1"/>
</dbReference>
<dbReference type="InterPro" id="IPR045864">
    <property type="entry name" value="aa-tRNA-synth_II/BPL/LPL"/>
</dbReference>
<dbReference type="PRINTS" id="PR00980">
    <property type="entry name" value="TRNASYNTHALA"/>
</dbReference>
<dbReference type="EMBL" id="SHBE01000005">
    <property type="protein sequence ID" value="RZO26261.1"/>
    <property type="molecule type" value="Genomic_DNA"/>
</dbReference>
<evidence type="ECO:0000259" key="13">
    <source>
        <dbReference type="PROSITE" id="PS50860"/>
    </source>
</evidence>
<comment type="cofactor">
    <cofactor evidence="11">
        <name>Zn(2+)</name>
        <dbReference type="ChEBI" id="CHEBI:29105"/>
    </cofactor>
    <text evidence="11">Binds 1 zinc ion per subunit.</text>
</comment>
<comment type="domain">
    <text evidence="11">Consists of three domains; the N-terminal catalytic domain, the editing domain and the C-terminal C-Ala domain. The editing domain removes incorrectly charged amino acids, while the C-Ala domain, along with tRNA(Ala), serves as a bridge to cooperatively bring together the editing and aminoacylation centers thus stimulating deacylation of misacylated tRNAs.</text>
</comment>
<evidence type="ECO:0000256" key="11">
    <source>
        <dbReference type="HAMAP-Rule" id="MF_00036"/>
    </source>
</evidence>
<dbReference type="InterPro" id="IPR018163">
    <property type="entry name" value="Thr/Ala-tRNA-synth_IIc_edit"/>
</dbReference>
<keyword evidence="8 11" id="KW-0694">RNA-binding</keyword>
<dbReference type="Gene3D" id="3.10.310.40">
    <property type="match status" value="1"/>
</dbReference>
<keyword evidence="7 11" id="KW-0067">ATP-binding</keyword>
<name>A0A520MYI7_9GAMM</name>
<proteinExistence type="inferred from homology"/>
<dbReference type="InterPro" id="IPR018165">
    <property type="entry name" value="Ala-tRNA-synth_IIc_core"/>
</dbReference>
<evidence type="ECO:0000256" key="7">
    <source>
        <dbReference type="ARBA" id="ARBA00022840"/>
    </source>
</evidence>
<evidence type="ECO:0000256" key="9">
    <source>
        <dbReference type="ARBA" id="ARBA00022917"/>
    </source>
</evidence>
<dbReference type="PANTHER" id="PTHR11777">
    <property type="entry name" value="ALANYL-TRNA SYNTHETASE"/>
    <property type="match status" value="1"/>
</dbReference>
<keyword evidence="6 11" id="KW-0862">Zinc</keyword>
<dbReference type="GO" id="GO:0006419">
    <property type="term" value="P:alanyl-tRNA aminoacylation"/>
    <property type="evidence" value="ECO:0007669"/>
    <property type="project" value="UniProtKB-UniRule"/>
</dbReference>
<dbReference type="SUPFAM" id="SSF50447">
    <property type="entry name" value="Translation proteins"/>
    <property type="match status" value="1"/>
</dbReference>
<dbReference type="SMART" id="SM00863">
    <property type="entry name" value="tRNA_SAD"/>
    <property type="match status" value="1"/>
</dbReference>
<dbReference type="GO" id="GO:0008270">
    <property type="term" value="F:zinc ion binding"/>
    <property type="evidence" value="ECO:0007669"/>
    <property type="project" value="UniProtKB-UniRule"/>
</dbReference>
<protein>
    <recommendedName>
        <fullName evidence="11">Alanine--tRNA ligase</fullName>
        <ecNumber evidence="11">6.1.1.7</ecNumber>
    </recommendedName>
    <alternativeName>
        <fullName evidence="11">Alanyl-tRNA synthetase</fullName>
        <shortName evidence="11">AlaRS</shortName>
    </alternativeName>
</protein>
<keyword evidence="4 11" id="KW-0479">Metal-binding</keyword>
<dbReference type="Proteomes" id="UP000315825">
    <property type="component" value="Unassembled WGS sequence"/>
</dbReference>
<keyword evidence="2 11" id="KW-0820">tRNA-binding</keyword>
<dbReference type="PROSITE" id="PS50860">
    <property type="entry name" value="AA_TRNA_LIGASE_II_ALA"/>
    <property type="match status" value="1"/>
</dbReference>
<sequence length="854" mass="96114">MKLNELRNKFLKYFKRNNHKIVSSSNLVPIGDDSLLFTNAGMVQFKDTFLGAESRDYSATSSQKCLRVGGKHNDLENVGFTSRHQTFFEMLGNFSFGDYFKKGAIDLAWSFLTEELMLPKEKLWVTVYKDDKDSENYWLNEIGVESKRLSKLGDEDNFWAMGDTGPCGPCSEIFYDYGPDYEGMPPGKGDTGERYVEIWNLVFMEFNRDSTGKLHPLPNKCVDTGMGLERVCSVLQGVGSNFEIDFFADLKGKMKISFSEPNDKSLNVIADHLRAIFFLMSEEIYPSNEGRGYVVRRLCRRAIRHGYKMGAREPFLANFLDHLKDLLSNDFIDEFKHFSIVKEKLIIEELAFFKTLSSGIKIFEQNLPTKGKNIFNGEAAFKMHDTYGFPIDLTTSMAEERNLNVDLKRFNELMKIQKEGSKNNSMFDVKGIVIDPNIKSEFIGYEKLSADSECMTLFDNDGKQVESISKTGFAIFSKTPFYAESGGQIGDTGNIRNDNSYANVLDTKKVGNFHLHEIKVLDGEVSTNKQYSLSVDADRRENIIRNHSAAHLLHSALRKALGESVEQKGSLVSDKKLRFDFSYEKKLSTDQIQEIEDLVNEQIEMEIDTKVRVMSFDDAKKTGALAFFGDKYGDNVRVLNIGGNFSVEFCGGTHVKNTAEIGGLLISNETSVSAGIRRIEAITGSNLVKKSKQAIDLLNKIENILNVPAEDLPEKVQSLIKENKTLKSNKKSDKSLSAETLETQSYDFEGGKGTIVIQKNASMEMLRRAADKSYSQKDTIFSIHISDEGNKISYIVTSKSKSLTAKILINFVNESFEGRGGGRDDFAQGGSTTSENIKEKSKQLMKALQKEIKQ</sequence>
<dbReference type="SUPFAM" id="SSF101353">
    <property type="entry name" value="Putative anticodon-binding domain of alanyl-tRNA synthetase (AlaRS)"/>
    <property type="match status" value="1"/>
</dbReference>
<comment type="function">
    <text evidence="11">Catalyzes the attachment of alanine to tRNA(Ala) in a two-step reaction: alanine is first activated by ATP to form Ala-AMP and then transferred to the acceptor end of tRNA(Ala). Also edits incorrectly charged Ser-tRNA(Ala) and Gly-tRNA(Ala) via its editing domain.</text>
</comment>
<dbReference type="FunFam" id="3.30.980.10:FF:000004">
    <property type="entry name" value="Alanine--tRNA ligase, cytoplasmic"/>
    <property type="match status" value="1"/>
</dbReference>
<dbReference type="GO" id="GO:0000049">
    <property type="term" value="F:tRNA binding"/>
    <property type="evidence" value="ECO:0007669"/>
    <property type="project" value="UniProtKB-KW"/>
</dbReference>
<comment type="catalytic activity">
    <reaction evidence="11">
        <text>tRNA(Ala) + L-alanine + ATP = L-alanyl-tRNA(Ala) + AMP + diphosphate</text>
        <dbReference type="Rhea" id="RHEA:12540"/>
        <dbReference type="Rhea" id="RHEA-COMP:9657"/>
        <dbReference type="Rhea" id="RHEA-COMP:9923"/>
        <dbReference type="ChEBI" id="CHEBI:30616"/>
        <dbReference type="ChEBI" id="CHEBI:33019"/>
        <dbReference type="ChEBI" id="CHEBI:57972"/>
        <dbReference type="ChEBI" id="CHEBI:78442"/>
        <dbReference type="ChEBI" id="CHEBI:78497"/>
        <dbReference type="ChEBI" id="CHEBI:456215"/>
        <dbReference type="EC" id="6.1.1.7"/>
    </reaction>
</comment>
<feature type="binding site" evidence="11">
    <location>
        <position position="551"/>
    </location>
    <ligand>
        <name>Zn(2+)</name>
        <dbReference type="ChEBI" id="CHEBI:29105"/>
    </ligand>
</feature>
<keyword evidence="3 11" id="KW-0436">Ligase</keyword>
<dbReference type="EC" id="6.1.1.7" evidence="11"/>
<dbReference type="InterPro" id="IPR012947">
    <property type="entry name" value="tRNA_SAD"/>
</dbReference>
<reference evidence="14 15" key="1">
    <citation type="submission" date="2019-02" db="EMBL/GenBank/DDBJ databases">
        <title>Prokaryotic population dynamics and viral predation in marine succession experiment using metagenomics: the confinement effect.</title>
        <authorList>
            <person name="Haro-Moreno J.M."/>
            <person name="Rodriguez-Valera F."/>
            <person name="Lopez-Perez M."/>
        </authorList>
    </citation>
    <scope>NUCLEOTIDE SEQUENCE [LARGE SCALE GENOMIC DNA]</scope>
    <source>
        <strain evidence="14">MED-G159</strain>
    </source>
</reference>
<keyword evidence="10 11" id="KW-0030">Aminoacyl-tRNA synthetase</keyword>
<dbReference type="GO" id="GO:0004813">
    <property type="term" value="F:alanine-tRNA ligase activity"/>
    <property type="evidence" value="ECO:0007669"/>
    <property type="project" value="UniProtKB-UniRule"/>
</dbReference>
<dbReference type="InterPro" id="IPR018162">
    <property type="entry name" value="Ala-tRNA-ligase_IIc_anticod-bd"/>
</dbReference>
<dbReference type="Pfam" id="PF07973">
    <property type="entry name" value="tRNA_SAD"/>
    <property type="match status" value="1"/>
</dbReference>
<evidence type="ECO:0000256" key="8">
    <source>
        <dbReference type="ARBA" id="ARBA00022884"/>
    </source>
</evidence>
<dbReference type="InterPro" id="IPR002318">
    <property type="entry name" value="Ala-tRNA-lgiase_IIc"/>
</dbReference>
<evidence type="ECO:0000313" key="14">
    <source>
        <dbReference type="EMBL" id="RZO26261.1"/>
    </source>
</evidence>
<dbReference type="GO" id="GO:0005829">
    <property type="term" value="C:cytosol"/>
    <property type="evidence" value="ECO:0007669"/>
    <property type="project" value="TreeGrafter"/>
</dbReference>
<evidence type="ECO:0000256" key="10">
    <source>
        <dbReference type="ARBA" id="ARBA00023146"/>
    </source>
</evidence>
<evidence type="ECO:0000256" key="4">
    <source>
        <dbReference type="ARBA" id="ARBA00022723"/>
    </source>
</evidence>
<dbReference type="InterPro" id="IPR023033">
    <property type="entry name" value="Ala_tRNA_ligase_euk/bac"/>
</dbReference>
<evidence type="ECO:0000313" key="15">
    <source>
        <dbReference type="Proteomes" id="UP000315825"/>
    </source>
</evidence>